<accession>A0A1G6Y8C4</accession>
<proteinExistence type="predicted"/>
<sequence>MKRIFKSLRRWVTRPDRPKPAESKVPAVKPMVDSLPIGPGLIYPDVLPENVWGSNLRGILPRADWDRLRIPVCEAAGMRCEVCGQPGHDPQTGRPRRPDCHEIWHFEVTSTTAVQRLARLIALCVDCHRLQHIGLANLRGEESLVKMQLKAVNAWSNDEIDLALENAAERLNWRSRYNWDLDLSLLAGKLQIRGYPCLVIAAKDRRRLGNSYFTR</sequence>
<protein>
    <recommendedName>
        <fullName evidence="3">HNH endonuclease</fullName>
    </recommendedName>
</protein>
<dbReference type="AlphaFoldDB" id="A0A1G6Y8C4"/>
<dbReference type="OrthoDB" id="3197455at2"/>
<gene>
    <name evidence="1" type="ORF">SAMN05216270_108189</name>
</gene>
<keyword evidence="2" id="KW-1185">Reference proteome</keyword>
<evidence type="ECO:0000313" key="2">
    <source>
        <dbReference type="Proteomes" id="UP000198949"/>
    </source>
</evidence>
<evidence type="ECO:0000313" key="1">
    <source>
        <dbReference type="EMBL" id="SDD86511.1"/>
    </source>
</evidence>
<dbReference type="EMBL" id="FNAD01000008">
    <property type="protein sequence ID" value="SDD86511.1"/>
    <property type="molecule type" value="Genomic_DNA"/>
</dbReference>
<name>A0A1G6Y8C4_9ACTN</name>
<dbReference type="Proteomes" id="UP000198949">
    <property type="component" value="Unassembled WGS sequence"/>
</dbReference>
<reference evidence="2" key="1">
    <citation type="submission" date="2016-10" db="EMBL/GenBank/DDBJ databases">
        <authorList>
            <person name="Varghese N."/>
            <person name="Submissions S."/>
        </authorList>
    </citation>
    <scope>NUCLEOTIDE SEQUENCE [LARGE SCALE GENOMIC DNA]</scope>
    <source>
        <strain evidence="2">CGMCC 4.3516</strain>
    </source>
</reference>
<evidence type="ECO:0008006" key="3">
    <source>
        <dbReference type="Google" id="ProtNLM"/>
    </source>
</evidence>
<dbReference type="RefSeq" id="WP_091036650.1">
    <property type="nucleotide sequence ID" value="NZ_FNAD01000008.1"/>
</dbReference>
<organism evidence="1 2">
    <name type="scientific">Glycomyces harbinensis</name>
    <dbReference type="NCBI Taxonomy" id="58114"/>
    <lineage>
        <taxon>Bacteria</taxon>
        <taxon>Bacillati</taxon>
        <taxon>Actinomycetota</taxon>
        <taxon>Actinomycetes</taxon>
        <taxon>Glycomycetales</taxon>
        <taxon>Glycomycetaceae</taxon>
        <taxon>Glycomyces</taxon>
    </lineage>
</organism>
<dbReference type="STRING" id="58114.SAMN05216270_108189"/>